<evidence type="ECO:0000256" key="4">
    <source>
        <dbReference type="ARBA" id="ARBA00023163"/>
    </source>
</evidence>
<evidence type="ECO:0000256" key="2">
    <source>
        <dbReference type="ARBA" id="ARBA00022491"/>
    </source>
</evidence>
<proteinExistence type="predicted"/>
<feature type="region of interest" description="Disordered" evidence="7">
    <location>
        <begin position="199"/>
        <end position="277"/>
    </location>
</feature>
<feature type="compositionally biased region" description="Polar residues" evidence="7">
    <location>
        <begin position="310"/>
        <end position="334"/>
    </location>
</feature>
<reference evidence="9" key="1">
    <citation type="journal article" date="2020" name="Stud. Mycol.">
        <title>101 Dothideomycetes genomes: A test case for predicting lifestyles and emergence of pathogens.</title>
        <authorList>
            <person name="Haridas S."/>
            <person name="Albert R."/>
            <person name="Binder M."/>
            <person name="Bloem J."/>
            <person name="LaButti K."/>
            <person name="Salamov A."/>
            <person name="Andreopoulos B."/>
            <person name="Baker S."/>
            <person name="Barry K."/>
            <person name="Bills G."/>
            <person name="Bluhm B."/>
            <person name="Cannon C."/>
            <person name="Castanera R."/>
            <person name="Culley D."/>
            <person name="Daum C."/>
            <person name="Ezra D."/>
            <person name="Gonzalez J."/>
            <person name="Henrissat B."/>
            <person name="Kuo A."/>
            <person name="Liang C."/>
            <person name="Lipzen A."/>
            <person name="Lutzoni F."/>
            <person name="Magnuson J."/>
            <person name="Mondo S."/>
            <person name="Nolan M."/>
            <person name="Ohm R."/>
            <person name="Pangilinan J."/>
            <person name="Park H.-J."/>
            <person name="Ramirez L."/>
            <person name="Alfaro M."/>
            <person name="Sun H."/>
            <person name="Tritt A."/>
            <person name="Yoshinaga Y."/>
            <person name="Zwiers L.-H."/>
            <person name="Turgeon B."/>
            <person name="Goodwin S."/>
            <person name="Spatafora J."/>
            <person name="Crous P."/>
            <person name="Grigoriev I."/>
        </authorList>
    </citation>
    <scope>NUCLEOTIDE SEQUENCE [LARGE SCALE GENOMIC DNA]</scope>
    <source>
        <strain evidence="9">CECT 20119</strain>
    </source>
</reference>
<keyword evidence="4" id="KW-0804">Transcription</keyword>
<dbReference type="EMBL" id="ML992501">
    <property type="protein sequence ID" value="KAF2227443.1"/>
    <property type="molecule type" value="Genomic_DNA"/>
</dbReference>
<feature type="region of interest" description="Disordered" evidence="7">
    <location>
        <begin position="555"/>
        <end position="579"/>
    </location>
</feature>
<keyword evidence="2" id="KW-0678">Repressor</keyword>
<feature type="region of interest" description="Disordered" evidence="7">
    <location>
        <begin position="310"/>
        <end position="366"/>
    </location>
</feature>
<evidence type="ECO:0000313" key="8">
    <source>
        <dbReference type="EMBL" id="KAF2227443.1"/>
    </source>
</evidence>
<name>A0A6A6GPY9_9PEZI</name>
<gene>
    <name evidence="8" type="ORF">BDZ85DRAFT_227891</name>
</gene>
<evidence type="ECO:0000256" key="1">
    <source>
        <dbReference type="ARBA" id="ARBA00004123"/>
    </source>
</evidence>
<accession>A0A6A6GPY9</accession>
<keyword evidence="3" id="KW-0805">Transcription regulation</keyword>
<keyword evidence="9" id="KW-1185">Reference proteome</keyword>
<feature type="coiled-coil region" evidence="6">
    <location>
        <begin position="128"/>
        <end position="189"/>
    </location>
</feature>
<feature type="compositionally biased region" description="Basic residues" evidence="7">
    <location>
        <begin position="214"/>
        <end position="223"/>
    </location>
</feature>
<feature type="region of interest" description="Disordered" evidence="7">
    <location>
        <begin position="1"/>
        <end position="25"/>
    </location>
</feature>
<dbReference type="InterPro" id="IPR013907">
    <property type="entry name" value="Sds3"/>
</dbReference>
<feature type="compositionally biased region" description="Low complexity" evidence="7">
    <location>
        <begin position="1"/>
        <end position="11"/>
    </location>
</feature>
<dbReference type="AlphaFoldDB" id="A0A6A6GPY9"/>
<dbReference type="SMART" id="SM01401">
    <property type="entry name" value="Sds3"/>
    <property type="match status" value="1"/>
</dbReference>
<evidence type="ECO:0000256" key="7">
    <source>
        <dbReference type="SAM" id="MobiDB-lite"/>
    </source>
</evidence>
<evidence type="ECO:0000256" key="5">
    <source>
        <dbReference type="ARBA" id="ARBA00023242"/>
    </source>
</evidence>
<dbReference type="Pfam" id="PF08598">
    <property type="entry name" value="Sds3"/>
    <property type="match status" value="1"/>
</dbReference>
<keyword evidence="5" id="KW-0539">Nucleus</keyword>
<comment type="subcellular location">
    <subcellularLocation>
        <location evidence="1">Nucleus</location>
    </subcellularLocation>
</comment>
<sequence length="579" mass="62716">MVRPSSPMARSPSPPATQMSKREKRRKNIVEKLGDMIQTFSKDQTQHYRAQLQAIQVDMTLILRADPYENTPLDDSPQHIEELIEALTGGSIPGGKPAKEDFVALAGKRYFEYCQEINKAQETRDANLTLLKNQYDNANAELERTNAYKIQVAQREHVELSSTIRQRLINTVTKKRDRLMREKEQLDIADSNSLLLHPSHYTMNAPASPGGQHSNRKTRHTRHRLGDEEAERGRKRKAGEEDGNDSPIPGYRPGTQDGSGAYSPYQEHKAKALRTQQEAPAYSIESIFTEKELAHATSVAQFATHHFFNQQQTPSQEQNSATTQTNGKPATSSVEGPADAMEGVMSTEPVERPASPPSASQPEAVGMERQVSNYATRGATRANPLSFLSDAAAAIATTEPVVNPFLPVMIPITKTDKGAPTPPGATSRDIMMDLAIINGEDTETVPAGYVARPAGEDVATDQKDINVSEARNMFLEQACREPMTSQPFRIPLTDIGPAMIKEGVNRPAAIGFADPASIPNGIRDGTAGPAAAAAAGYSGFAAAFGAGIPMSRQTSLGGSEMGASEVGGVGMRRTRSRAV</sequence>
<keyword evidence="6" id="KW-0175">Coiled coil</keyword>
<dbReference type="GO" id="GO:0010468">
    <property type="term" value="P:regulation of gene expression"/>
    <property type="evidence" value="ECO:0007669"/>
    <property type="project" value="UniProtKB-ARBA"/>
</dbReference>
<dbReference type="OrthoDB" id="70376at2759"/>
<evidence type="ECO:0000256" key="6">
    <source>
        <dbReference type="SAM" id="Coils"/>
    </source>
</evidence>
<evidence type="ECO:0000256" key="3">
    <source>
        <dbReference type="ARBA" id="ARBA00023015"/>
    </source>
</evidence>
<organism evidence="8 9">
    <name type="scientific">Elsinoe ampelina</name>
    <dbReference type="NCBI Taxonomy" id="302913"/>
    <lineage>
        <taxon>Eukaryota</taxon>
        <taxon>Fungi</taxon>
        <taxon>Dikarya</taxon>
        <taxon>Ascomycota</taxon>
        <taxon>Pezizomycotina</taxon>
        <taxon>Dothideomycetes</taxon>
        <taxon>Dothideomycetidae</taxon>
        <taxon>Myriangiales</taxon>
        <taxon>Elsinoaceae</taxon>
        <taxon>Elsinoe</taxon>
    </lineage>
</organism>
<protein>
    <submittedName>
        <fullName evidence="8">Sds3-like-domain-containing protein</fullName>
    </submittedName>
</protein>
<evidence type="ECO:0000313" key="9">
    <source>
        <dbReference type="Proteomes" id="UP000799538"/>
    </source>
</evidence>
<dbReference type="GO" id="GO:0005654">
    <property type="term" value="C:nucleoplasm"/>
    <property type="evidence" value="ECO:0007669"/>
    <property type="project" value="UniProtKB-ARBA"/>
</dbReference>
<dbReference type="Proteomes" id="UP000799538">
    <property type="component" value="Unassembled WGS sequence"/>
</dbReference>
<dbReference type="PANTHER" id="PTHR21964">
    <property type="entry name" value="BREAST CANCER METASTASIS-SUPPRESSOR 1"/>
    <property type="match status" value="1"/>
</dbReference>